<evidence type="ECO:0000313" key="2">
    <source>
        <dbReference type="Proteomes" id="UP001595767"/>
    </source>
</evidence>
<sequence length="145" mass="15224">MNTSTALNPAIIGQAEKHHAAILTRALAGTTLDEKQWIVLNQAVAAGEPVERTEYVTRIAGMTQWNRADVEDALNTLLNSGLLAAVPSGLVEPTEVGAALAAEVRAESGVILQAAYRAVAPEDLAIAARVLTTITARMAEELARA</sequence>
<dbReference type="SUPFAM" id="SSF46785">
    <property type="entry name" value="Winged helix' DNA-binding domain"/>
    <property type="match status" value="1"/>
</dbReference>
<proteinExistence type="predicted"/>
<accession>A0ABV8L9E2</accession>
<dbReference type="Gene3D" id="1.10.10.10">
    <property type="entry name" value="Winged helix-like DNA-binding domain superfamily/Winged helix DNA-binding domain"/>
    <property type="match status" value="1"/>
</dbReference>
<keyword evidence="2" id="KW-1185">Reference proteome</keyword>
<reference evidence="2" key="1">
    <citation type="journal article" date="2019" name="Int. J. Syst. Evol. Microbiol.">
        <title>The Global Catalogue of Microorganisms (GCM) 10K type strain sequencing project: providing services to taxonomists for standard genome sequencing and annotation.</title>
        <authorList>
            <consortium name="The Broad Institute Genomics Platform"/>
            <consortium name="The Broad Institute Genome Sequencing Center for Infectious Disease"/>
            <person name="Wu L."/>
            <person name="Ma J."/>
        </authorList>
    </citation>
    <scope>NUCLEOTIDE SEQUENCE [LARGE SCALE GENOMIC DNA]</scope>
    <source>
        <strain evidence="2">CGMCC 4.7204</strain>
    </source>
</reference>
<protein>
    <recommendedName>
        <fullName evidence="3">MarR family transcriptional regulator</fullName>
    </recommendedName>
</protein>
<dbReference type="Proteomes" id="UP001595767">
    <property type="component" value="Unassembled WGS sequence"/>
</dbReference>
<name>A0ABV8L9E2_9NOCA</name>
<dbReference type="InterPro" id="IPR036388">
    <property type="entry name" value="WH-like_DNA-bd_sf"/>
</dbReference>
<organism evidence="1 2">
    <name type="scientific">Nocardia rhizosphaerae</name>
    <dbReference type="NCBI Taxonomy" id="1691571"/>
    <lineage>
        <taxon>Bacteria</taxon>
        <taxon>Bacillati</taxon>
        <taxon>Actinomycetota</taxon>
        <taxon>Actinomycetes</taxon>
        <taxon>Mycobacteriales</taxon>
        <taxon>Nocardiaceae</taxon>
        <taxon>Nocardia</taxon>
    </lineage>
</organism>
<evidence type="ECO:0000313" key="1">
    <source>
        <dbReference type="EMBL" id="MFC4126813.1"/>
    </source>
</evidence>
<comment type="caution">
    <text evidence="1">The sequence shown here is derived from an EMBL/GenBank/DDBJ whole genome shotgun (WGS) entry which is preliminary data.</text>
</comment>
<dbReference type="InterPro" id="IPR036390">
    <property type="entry name" value="WH_DNA-bd_sf"/>
</dbReference>
<evidence type="ECO:0008006" key="3">
    <source>
        <dbReference type="Google" id="ProtNLM"/>
    </source>
</evidence>
<dbReference type="EMBL" id="JBHSBA010000007">
    <property type="protein sequence ID" value="MFC4126813.1"/>
    <property type="molecule type" value="Genomic_DNA"/>
</dbReference>
<dbReference type="RefSeq" id="WP_378551762.1">
    <property type="nucleotide sequence ID" value="NZ_JBHSBA010000007.1"/>
</dbReference>
<gene>
    <name evidence="1" type="ORF">ACFOW8_17905</name>
</gene>